<dbReference type="InterPro" id="IPR014917">
    <property type="entry name" value="DUF1800"/>
</dbReference>
<dbReference type="EMBL" id="CP038810">
    <property type="protein sequence ID" value="QBZ99078.1"/>
    <property type="molecule type" value="Genomic_DNA"/>
</dbReference>
<name>A0A4P7PVR0_9FLAO</name>
<protein>
    <recommendedName>
        <fullName evidence="3">DUF1800 domain-containing protein</fullName>
    </recommendedName>
</protein>
<gene>
    <name evidence="1" type="ORF">GS03_02600</name>
</gene>
<dbReference type="KEGG" id="fsn:GS03_02600"/>
<dbReference type="Pfam" id="PF08811">
    <property type="entry name" value="DUF1800"/>
    <property type="match status" value="1"/>
</dbReference>
<evidence type="ECO:0000313" key="1">
    <source>
        <dbReference type="EMBL" id="QBZ99078.1"/>
    </source>
</evidence>
<dbReference type="Proteomes" id="UP000296862">
    <property type="component" value="Chromosome"/>
</dbReference>
<sequence length="457" mass="53379">MNKNTLWSLRLGFSGKQSKSIEQLGLSKFLDKSFSSSFDKKVPSLLDNSPKSLKELKAKRQEIKSSNATNVKELLKVELQVQQELKAWWLQKMIADEFPLREKMTCFWHNHFVSTFQKVKVNHWVYQHNQTLRENAFGNFKTLTKKMIRTNAMVRYLDNVDNKRDKINENLSRELLELFTLGIGNYTEDDIKNGAKGLAGLNIGENEAQYRSFQENDDTITYFGKTGKFKADEMIDIIFEQKAIPYLITQKILKWFIYDTPSEELVRYYGDYFRKVDFEIKPLLTKIFTEEFPKDNAGSKIKDPLVYIIQLMNELNIEQSNLKLLAFYLKQQGMDLFNQPNVKGWNGGKEWLSSQVYLQRNNAADLLCNGKNISKKAQYMDNENQLVKVSLNWTKSGNNKTIIAELQNRLLFQADENMQKDWETILKYDFNPKAEGADNAVMRLFNNMIKTPEFQII</sequence>
<proteinExistence type="predicted"/>
<dbReference type="OrthoDB" id="9772295at2"/>
<evidence type="ECO:0008006" key="3">
    <source>
        <dbReference type="Google" id="ProtNLM"/>
    </source>
</evidence>
<evidence type="ECO:0000313" key="2">
    <source>
        <dbReference type="Proteomes" id="UP000296862"/>
    </source>
</evidence>
<keyword evidence="2" id="KW-1185">Reference proteome</keyword>
<accession>A0A4P7PVR0</accession>
<reference evidence="1 2" key="1">
    <citation type="submission" date="2019-04" db="EMBL/GenBank/DDBJ databases">
        <title>Flavobacterium sp. GS03.</title>
        <authorList>
            <person name="Kim H."/>
        </authorList>
    </citation>
    <scope>NUCLEOTIDE SEQUENCE [LARGE SCALE GENOMIC DNA]</scope>
    <source>
        <strain evidence="1 2">GS03</strain>
    </source>
</reference>
<dbReference type="RefSeq" id="WP_136152945.1">
    <property type="nucleotide sequence ID" value="NZ_CP038810.1"/>
</dbReference>
<organism evidence="1 2">
    <name type="scientific">Flavobacterium sangjuense</name>
    <dbReference type="NCBI Taxonomy" id="2518177"/>
    <lineage>
        <taxon>Bacteria</taxon>
        <taxon>Pseudomonadati</taxon>
        <taxon>Bacteroidota</taxon>
        <taxon>Flavobacteriia</taxon>
        <taxon>Flavobacteriales</taxon>
        <taxon>Flavobacteriaceae</taxon>
        <taxon>Flavobacterium</taxon>
    </lineage>
</organism>
<dbReference type="AlphaFoldDB" id="A0A4P7PVR0"/>